<evidence type="ECO:0000256" key="2">
    <source>
        <dbReference type="ARBA" id="ARBA00005180"/>
    </source>
</evidence>
<dbReference type="InterPro" id="IPR029057">
    <property type="entry name" value="PRTase-like"/>
</dbReference>
<accession>A0A1N7BCY9</accession>
<evidence type="ECO:0000256" key="7">
    <source>
        <dbReference type="ARBA" id="ARBA00022679"/>
    </source>
</evidence>
<evidence type="ECO:0000256" key="11">
    <source>
        <dbReference type="ARBA" id="ARBA00052919"/>
    </source>
</evidence>
<dbReference type="GO" id="GO:0004845">
    <property type="term" value="F:uracil phosphoribosyltransferase activity"/>
    <property type="evidence" value="ECO:0007669"/>
    <property type="project" value="UniProtKB-EC"/>
</dbReference>
<dbReference type="STRING" id="1077936.SAMN05421545_3915"/>
<evidence type="ECO:0000256" key="1">
    <source>
        <dbReference type="ARBA" id="ARBA00001946"/>
    </source>
</evidence>
<evidence type="ECO:0000256" key="10">
    <source>
        <dbReference type="ARBA" id="ARBA00031082"/>
    </source>
</evidence>
<evidence type="ECO:0000259" key="15">
    <source>
        <dbReference type="Pfam" id="PF14681"/>
    </source>
</evidence>
<comment type="catalytic activity">
    <reaction evidence="11">
        <text>UMP + diphosphate = 5-phospho-alpha-D-ribose 1-diphosphate + uracil</text>
        <dbReference type="Rhea" id="RHEA:13017"/>
        <dbReference type="ChEBI" id="CHEBI:17568"/>
        <dbReference type="ChEBI" id="CHEBI:33019"/>
        <dbReference type="ChEBI" id="CHEBI:57865"/>
        <dbReference type="ChEBI" id="CHEBI:58017"/>
        <dbReference type="EC" id="2.4.2.9"/>
    </reaction>
</comment>
<comment type="similarity">
    <text evidence="3">Belongs to the UPRTase family.</text>
</comment>
<dbReference type="Gene3D" id="3.40.50.2020">
    <property type="match status" value="1"/>
</dbReference>
<evidence type="ECO:0000256" key="14">
    <source>
        <dbReference type="ARBA" id="ARBA00079807"/>
    </source>
</evidence>
<organism evidence="16 17">
    <name type="scientific">Pontibacter lucknowensis</name>
    <dbReference type="NCBI Taxonomy" id="1077936"/>
    <lineage>
        <taxon>Bacteria</taxon>
        <taxon>Pseudomonadati</taxon>
        <taxon>Bacteroidota</taxon>
        <taxon>Cytophagia</taxon>
        <taxon>Cytophagales</taxon>
        <taxon>Hymenobacteraceae</taxon>
        <taxon>Pontibacter</taxon>
    </lineage>
</organism>
<evidence type="ECO:0000256" key="4">
    <source>
        <dbReference type="ARBA" id="ARBA00011894"/>
    </source>
</evidence>
<comment type="pathway">
    <text evidence="2">Pyrimidine metabolism; UMP biosynthesis via salvage pathway; UMP from uracil: step 1/1.</text>
</comment>
<dbReference type="Pfam" id="PF14681">
    <property type="entry name" value="UPRTase"/>
    <property type="match status" value="1"/>
</dbReference>
<evidence type="ECO:0000313" key="17">
    <source>
        <dbReference type="Proteomes" id="UP000185924"/>
    </source>
</evidence>
<evidence type="ECO:0000256" key="13">
    <source>
        <dbReference type="ARBA" id="ARBA00072146"/>
    </source>
</evidence>
<feature type="domain" description="Phosphoribosyltransferase" evidence="15">
    <location>
        <begin position="60"/>
        <end position="260"/>
    </location>
</feature>
<proteinExistence type="inferred from homology"/>
<evidence type="ECO:0000256" key="9">
    <source>
        <dbReference type="ARBA" id="ARBA00023134"/>
    </source>
</evidence>
<dbReference type="Proteomes" id="UP000185924">
    <property type="component" value="Unassembled WGS sequence"/>
</dbReference>
<dbReference type="InterPro" id="IPR050137">
    <property type="entry name" value="PyrR_bifunctional"/>
</dbReference>
<comment type="cofactor">
    <cofactor evidence="1">
        <name>Mg(2+)</name>
        <dbReference type="ChEBI" id="CHEBI:18420"/>
    </cofactor>
</comment>
<evidence type="ECO:0000256" key="6">
    <source>
        <dbReference type="ARBA" id="ARBA00022676"/>
    </source>
</evidence>
<dbReference type="AlphaFoldDB" id="A0A1N7BCY9"/>
<dbReference type="PANTHER" id="PTHR11608">
    <property type="entry name" value="BIFUNCTIONAL PROTEIN PYRR"/>
    <property type="match status" value="1"/>
</dbReference>
<keyword evidence="9" id="KW-0342">GTP-binding</keyword>
<evidence type="ECO:0000256" key="12">
    <source>
        <dbReference type="ARBA" id="ARBA00056901"/>
    </source>
</evidence>
<comment type="function">
    <text evidence="12">Catalyzes the conversion of uracil and 5-phospho-alpha-D-ribose 1-diphosphate (PRPP) to UMP and diphosphate.</text>
</comment>
<name>A0A1N7BCY9_9BACT</name>
<keyword evidence="17" id="KW-1185">Reference proteome</keyword>
<dbReference type="SUPFAM" id="SSF53271">
    <property type="entry name" value="PRTase-like"/>
    <property type="match status" value="1"/>
</dbReference>
<protein>
    <recommendedName>
        <fullName evidence="13">Uracil phosphoribosyltransferase</fullName>
        <ecNumber evidence="4">2.4.2.9</ecNumber>
    </recommendedName>
    <alternativeName>
        <fullName evidence="10">UMP pyrophosphorylase</fullName>
    </alternativeName>
    <alternativeName>
        <fullName evidence="14">UPRTase</fullName>
    </alternativeName>
</protein>
<dbReference type="FunFam" id="3.40.50.2020:FF:000023">
    <property type="entry name" value="Probable uracil phosphoribosyltransferase"/>
    <property type="match status" value="1"/>
</dbReference>
<dbReference type="EC" id="2.4.2.9" evidence="4"/>
<dbReference type="GO" id="GO:0005525">
    <property type="term" value="F:GTP binding"/>
    <property type="evidence" value="ECO:0007669"/>
    <property type="project" value="UniProtKB-KW"/>
</dbReference>
<keyword evidence="8" id="KW-0547">Nucleotide-binding</keyword>
<dbReference type="EMBL" id="FTNM01000007">
    <property type="protein sequence ID" value="SIR49219.1"/>
    <property type="molecule type" value="Genomic_DNA"/>
</dbReference>
<dbReference type="NCBIfam" id="NF001097">
    <property type="entry name" value="PRK00129.1"/>
    <property type="match status" value="1"/>
</dbReference>
<reference evidence="17" key="1">
    <citation type="submission" date="2017-01" db="EMBL/GenBank/DDBJ databases">
        <authorList>
            <person name="Varghese N."/>
            <person name="Submissions S."/>
        </authorList>
    </citation>
    <scope>NUCLEOTIDE SEQUENCE [LARGE SCALE GENOMIC DNA]</scope>
    <source>
        <strain evidence="17">DM9</strain>
    </source>
</reference>
<evidence type="ECO:0000256" key="5">
    <source>
        <dbReference type="ARBA" id="ARBA00022533"/>
    </source>
</evidence>
<gene>
    <name evidence="16" type="ORF">SAMN05421545_3915</name>
</gene>
<dbReference type="CDD" id="cd06223">
    <property type="entry name" value="PRTases_typeI"/>
    <property type="match status" value="1"/>
</dbReference>
<keyword evidence="5" id="KW-0021">Allosteric enzyme</keyword>
<keyword evidence="7 16" id="KW-0808">Transferase</keyword>
<evidence type="ECO:0000256" key="8">
    <source>
        <dbReference type="ARBA" id="ARBA00022741"/>
    </source>
</evidence>
<evidence type="ECO:0000256" key="3">
    <source>
        <dbReference type="ARBA" id="ARBA00009516"/>
    </source>
</evidence>
<keyword evidence="6 16" id="KW-0328">Glycosyltransferase</keyword>
<sequence>MQITESTYRSDLYRYGVCTVQRFWQPEIAVRPKDLIFRSLKTAMLMQKDNLHILTAAPSLANHFVAELRDVSVQHDSLRFRRNLERLGELLAYEISKTLPYENRDIVTPLATTQTQLLTAQPVLATILRAGLPMYNGMLNYFDKAYSTFVGAYRVEEQNTELQINMEYLASTDLHDKILILADPMLATGRSLVKSYKGMLRHGKPVQVHIAAAIASPEGVAYIQQEVPEAHIWLGAMDDHLNENFYIVPGLGDAGDLAFGPKV</sequence>
<dbReference type="InterPro" id="IPR000836">
    <property type="entry name" value="PRTase_dom"/>
</dbReference>
<evidence type="ECO:0000313" key="16">
    <source>
        <dbReference type="EMBL" id="SIR49219.1"/>
    </source>
</evidence>
<dbReference type="PANTHER" id="PTHR11608:SF0">
    <property type="entry name" value="BIFUNCTIONAL PROTEIN PYRR"/>
    <property type="match status" value="1"/>
</dbReference>